<dbReference type="GO" id="GO:0006629">
    <property type="term" value="P:lipid metabolic process"/>
    <property type="evidence" value="ECO:0007669"/>
    <property type="project" value="InterPro"/>
</dbReference>
<evidence type="ECO:0000259" key="1">
    <source>
        <dbReference type="Pfam" id="PF01764"/>
    </source>
</evidence>
<dbReference type="SUPFAM" id="SSF53474">
    <property type="entry name" value="alpha/beta-Hydrolases"/>
    <property type="match status" value="1"/>
</dbReference>
<feature type="domain" description="Fungal lipase-type" evidence="1">
    <location>
        <begin position="115"/>
        <end position="237"/>
    </location>
</feature>
<gene>
    <name evidence="2" type="ORF">MNBD_GAMMA06-260</name>
</gene>
<name>A0A3B0WEB6_9ZZZZ</name>
<dbReference type="InterPro" id="IPR002921">
    <property type="entry name" value="Fungal_lipase-type"/>
</dbReference>
<proteinExistence type="predicted"/>
<dbReference type="PANTHER" id="PTHR45856">
    <property type="entry name" value="ALPHA/BETA-HYDROLASES SUPERFAMILY PROTEIN"/>
    <property type="match status" value="1"/>
</dbReference>
<dbReference type="PANTHER" id="PTHR45856:SF11">
    <property type="entry name" value="FUNGAL LIPASE-LIKE DOMAIN-CONTAINING PROTEIN"/>
    <property type="match status" value="1"/>
</dbReference>
<organism evidence="2">
    <name type="scientific">hydrothermal vent metagenome</name>
    <dbReference type="NCBI Taxonomy" id="652676"/>
    <lineage>
        <taxon>unclassified sequences</taxon>
        <taxon>metagenomes</taxon>
        <taxon>ecological metagenomes</taxon>
    </lineage>
</organism>
<dbReference type="CDD" id="cd00519">
    <property type="entry name" value="Lipase_3"/>
    <property type="match status" value="1"/>
</dbReference>
<dbReference type="Gene3D" id="3.40.50.1820">
    <property type="entry name" value="alpha/beta hydrolase"/>
    <property type="match status" value="1"/>
</dbReference>
<dbReference type="Pfam" id="PF01764">
    <property type="entry name" value="Lipase_3"/>
    <property type="match status" value="1"/>
</dbReference>
<reference evidence="2" key="1">
    <citation type="submission" date="2018-06" db="EMBL/GenBank/DDBJ databases">
        <authorList>
            <person name="Zhirakovskaya E."/>
        </authorList>
    </citation>
    <scope>NUCLEOTIDE SEQUENCE</scope>
</reference>
<dbReference type="InterPro" id="IPR051218">
    <property type="entry name" value="Sec_MonoDiacylglyc_Lipase"/>
</dbReference>
<protein>
    <recommendedName>
        <fullName evidence="1">Fungal lipase-type domain-containing protein</fullName>
    </recommendedName>
</protein>
<accession>A0A3B0WEB6</accession>
<evidence type="ECO:0000313" key="2">
    <source>
        <dbReference type="EMBL" id="VAW53621.1"/>
    </source>
</evidence>
<sequence length="336" mass="37294">MYFENKKLLKPPVNRAAYSDRTAWLMAEMARLAYFNFEGSLNIDDIAKSLAGESSEKTIKDVLSKLIDDKQQTSDKAKKELDSYLTLSEFTLVDVFNTEGTQAFLASSDTYGMNVLAFRGTEADIKDIKADLNGVTIEINGATIHSGFYNAFNYVKKDVETALQSLSSNGYPLYVTGHSLGGALALLATKFLASDSLGACYTYGSPRVASSLFGDDIKTPIYRIVNAADLVPRVPPAYVQYFLIAIFEIAHIPFISSAIVKLLEKTVGYRHHGDMRFLTACNTDYSDLRLLQNPTIIDRALRLTKRLLATMFKAGATDHFIKTYSNKLAAYAERRN</sequence>
<dbReference type="InterPro" id="IPR029058">
    <property type="entry name" value="AB_hydrolase_fold"/>
</dbReference>
<dbReference type="AlphaFoldDB" id="A0A3B0WEB6"/>
<dbReference type="EMBL" id="UOFD01000064">
    <property type="protein sequence ID" value="VAW53621.1"/>
    <property type="molecule type" value="Genomic_DNA"/>
</dbReference>